<comment type="caution">
    <text evidence="1">The sequence shown here is derived from an EMBL/GenBank/DDBJ whole genome shotgun (WGS) entry which is preliminary data.</text>
</comment>
<evidence type="ECO:0000313" key="1">
    <source>
        <dbReference type="EMBL" id="KAJ1373515.1"/>
    </source>
</evidence>
<accession>A0AAD5RCA9</accession>
<evidence type="ECO:0000313" key="2">
    <source>
        <dbReference type="Proteomes" id="UP001196413"/>
    </source>
</evidence>
<sequence length="58" mass="6869">MNNQHSKSRVDELNLNLFVLTVDHAFVSFELNRLLWSTTRMNNLIRRCPYLQDGVYAN</sequence>
<organism evidence="1 2">
    <name type="scientific">Parelaphostrongylus tenuis</name>
    <name type="common">Meningeal worm</name>
    <dbReference type="NCBI Taxonomy" id="148309"/>
    <lineage>
        <taxon>Eukaryota</taxon>
        <taxon>Metazoa</taxon>
        <taxon>Ecdysozoa</taxon>
        <taxon>Nematoda</taxon>
        <taxon>Chromadorea</taxon>
        <taxon>Rhabditida</taxon>
        <taxon>Rhabditina</taxon>
        <taxon>Rhabditomorpha</taxon>
        <taxon>Strongyloidea</taxon>
        <taxon>Metastrongylidae</taxon>
        <taxon>Parelaphostrongylus</taxon>
    </lineage>
</organism>
<dbReference type="Proteomes" id="UP001196413">
    <property type="component" value="Unassembled WGS sequence"/>
</dbReference>
<keyword evidence="2" id="KW-1185">Reference proteome</keyword>
<dbReference type="AlphaFoldDB" id="A0AAD5RCA9"/>
<reference evidence="1" key="1">
    <citation type="submission" date="2021-06" db="EMBL/GenBank/DDBJ databases">
        <title>Parelaphostrongylus tenuis whole genome reference sequence.</title>
        <authorList>
            <person name="Garwood T.J."/>
            <person name="Larsen P.A."/>
            <person name="Fountain-Jones N.M."/>
            <person name="Garbe J.R."/>
            <person name="Macchietto M.G."/>
            <person name="Kania S.A."/>
            <person name="Gerhold R.W."/>
            <person name="Richards J.E."/>
            <person name="Wolf T.M."/>
        </authorList>
    </citation>
    <scope>NUCLEOTIDE SEQUENCE</scope>
    <source>
        <strain evidence="1">MNPRO001-30</strain>
        <tissue evidence="1">Meninges</tissue>
    </source>
</reference>
<proteinExistence type="predicted"/>
<protein>
    <submittedName>
        <fullName evidence="1">Uncharacterized protein</fullName>
    </submittedName>
</protein>
<gene>
    <name evidence="1" type="ORF">KIN20_035930</name>
</gene>
<name>A0AAD5RCA9_PARTN</name>
<dbReference type="EMBL" id="JAHQIW010007303">
    <property type="protein sequence ID" value="KAJ1373515.1"/>
    <property type="molecule type" value="Genomic_DNA"/>
</dbReference>